<reference evidence="3 4" key="1">
    <citation type="journal article" date="2019" name="Nat. Med.">
        <title>A library of human gut bacterial isolates paired with longitudinal multiomics data enables mechanistic microbiome research.</title>
        <authorList>
            <person name="Poyet M."/>
            <person name="Groussin M."/>
            <person name="Gibbons S.M."/>
            <person name="Avila-Pacheco J."/>
            <person name="Jiang X."/>
            <person name="Kearney S.M."/>
            <person name="Perrotta A.R."/>
            <person name="Berdy B."/>
            <person name="Zhao S."/>
            <person name="Lieberman T.D."/>
            <person name="Swanson P.K."/>
            <person name="Smith M."/>
            <person name="Roesemann S."/>
            <person name="Alexander J.E."/>
            <person name="Rich S.A."/>
            <person name="Livny J."/>
            <person name="Vlamakis H."/>
            <person name="Clish C."/>
            <person name="Bullock K."/>
            <person name="Deik A."/>
            <person name="Scott J."/>
            <person name="Pierce K.A."/>
            <person name="Xavier R.J."/>
            <person name="Alm E.J."/>
        </authorList>
    </citation>
    <scope>NUCLEOTIDE SEQUENCE [LARGE SCALE GENOMIC DNA]</scope>
    <source>
        <strain evidence="1 4">BIOML-A36</strain>
        <strain evidence="2 3">BIOML-A37</strain>
    </source>
</reference>
<dbReference type="RefSeq" id="WP_151853791.1">
    <property type="nucleotide sequence ID" value="NZ_WCUP01000003.1"/>
</dbReference>
<organism evidence="1 4">
    <name type="scientific">Bacteroides uniformis</name>
    <dbReference type="NCBI Taxonomy" id="820"/>
    <lineage>
        <taxon>Bacteria</taxon>
        <taxon>Pseudomonadati</taxon>
        <taxon>Bacteroidota</taxon>
        <taxon>Bacteroidia</taxon>
        <taxon>Bacteroidales</taxon>
        <taxon>Bacteroidaceae</taxon>
        <taxon>Bacteroides</taxon>
    </lineage>
</organism>
<evidence type="ECO:0000313" key="4">
    <source>
        <dbReference type="Proteomes" id="UP000441711"/>
    </source>
</evidence>
<evidence type="ECO:0000313" key="2">
    <source>
        <dbReference type="EMBL" id="KAB4125735.1"/>
    </source>
</evidence>
<dbReference type="Proteomes" id="UP000438773">
    <property type="component" value="Unassembled WGS sequence"/>
</dbReference>
<evidence type="ECO:0000313" key="1">
    <source>
        <dbReference type="EMBL" id="KAB4110795.1"/>
    </source>
</evidence>
<evidence type="ECO:0000313" key="3">
    <source>
        <dbReference type="Proteomes" id="UP000438773"/>
    </source>
</evidence>
<name>A0A6I0JFY8_BACUN</name>
<dbReference type="Proteomes" id="UP000441711">
    <property type="component" value="Unassembled WGS sequence"/>
</dbReference>
<gene>
    <name evidence="1" type="ORF">GAQ70_05065</name>
    <name evidence="2" type="ORF">GAQ75_08100</name>
</gene>
<dbReference type="EMBL" id="WCUQ01000004">
    <property type="protein sequence ID" value="KAB4125735.1"/>
    <property type="molecule type" value="Genomic_DNA"/>
</dbReference>
<sequence>MKTTLEIKRLNAINAFNKADENGKKLLKDLFGSNTFNLNYKDIKSYEDACAFLGKEPVDFEELNDTLENNGFEPLPEHEIAYKKLEIIAKALNFGWCPNWADFDECKYYPWFDIKKETPAGVGGADGGAALGVSVLPSNHVASHSTASCGGALASKNREIAIYFGNQFAEIWKSYLLPLR</sequence>
<proteinExistence type="predicted"/>
<comment type="caution">
    <text evidence="1">The sequence shown here is derived from an EMBL/GenBank/DDBJ whole genome shotgun (WGS) entry which is preliminary data.</text>
</comment>
<dbReference type="AlphaFoldDB" id="A0A6I0JFY8"/>
<dbReference type="EMBL" id="WCUP01000003">
    <property type="protein sequence ID" value="KAB4110795.1"/>
    <property type="molecule type" value="Genomic_DNA"/>
</dbReference>
<protein>
    <submittedName>
        <fullName evidence="1">Uncharacterized protein</fullName>
    </submittedName>
</protein>
<accession>A0A6I0JFY8</accession>